<proteinExistence type="predicted"/>
<dbReference type="Proteomes" id="UP000033035">
    <property type="component" value="Unassembled WGS sequence"/>
</dbReference>
<protein>
    <recommendedName>
        <fullName evidence="4">Beta-aspartyl-peptidase</fullName>
    </recommendedName>
</protein>
<feature type="chain" id="PRO_5002489702" description="Beta-aspartyl-peptidase" evidence="1">
    <location>
        <begin position="21"/>
        <end position="43"/>
    </location>
</feature>
<evidence type="ECO:0008006" key="4">
    <source>
        <dbReference type="Google" id="ProtNLM"/>
    </source>
</evidence>
<evidence type="ECO:0000256" key="1">
    <source>
        <dbReference type="SAM" id="SignalP"/>
    </source>
</evidence>
<accession>A0A0F5JDF2</accession>
<organism evidence="2 3">
    <name type="scientific">Parabacteroides gordonii MS-1 = DSM 23371</name>
    <dbReference type="NCBI Taxonomy" id="1203610"/>
    <lineage>
        <taxon>Bacteria</taxon>
        <taxon>Pseudomonadati</taxon>
        <taxon>Bacteroidota</taxon>
        <taxon>Bacteroidia</taxon>
        <taxon>Bacteroidales</taxon>
        <taxon>Tannerellaceae</taxon>
        <taxon>Parabacteroides</taxon>
    </lineage>
</organism>
<keyword evidence="3" id="KW-1185">Reference proteome</keyword>
<reference evidence="2 3" key="1">
    <citation type="submission" date="2013-04" db="EMBL/GenBank/DDBJ databases">
        <title>The Genome Sequence of Parabacteroides gordonii DSM 23371.</title>
        <authorList>
            <consortium name="The Broad Institute Genomics Platform"/>
            <person name="Earl A."/>
            <person name="Ward D."/>
            <person name="Feldgarden M."/>
            <person name="Gevers D."/>
            <person name="Martens E."/>
            <person name="Sakamoto M."/>
            <person name="Benno Y."/>
            <person name="Suzuki N."/>
            <person name="Matsunaga N."/>
            <person name="Koshihara K."/>
            <person name="Seki M."/>
            <person name="Komiya H."/>
            <person name="Walker B."/>
            <person name="Young S."/>
            <person name="Zeng Q."/>
            <person name="Gargeya S."/>
            <person name="Fitzgerald M."/>
            <person name="Haas B."/>
            <person name="Abouelleil A."/>
            <person name="Allen A.W."/>
            <person name="Alvarado L."/>
            <person name="Arachchi H.M."/>
            <person name="Berlin A.M."/>
            <person name="Chapman S.B."/>
            <person name="Gainer-Dewar J."/>
            <person name="Goldberg J."/>
            <person name="Griggs A."/>
            <person name="Gujja S."/>
            <person name="Hansen M."/>
            <person name="Howarth C."/>
            <person name="Imamovic A."/>
            <person name="Ireland A."/>
            <person name="Larimer J."/>
            <person name="McCowan C."/>
            <person name="Murphy C."/>
            <person name="Pearson M."/>
            <person name="Poon T.W."/>
            <person name="Priest M."/>
            <person name="Roberts A."/>
            <person name="Saif S."/>
            <person name="Shea T."/>
            <person name="Sisk P."/>
            <person name="Sykes S."/>
            <person name="Wortman J."/>
            <person name="Nusbaum C."/>
            <person name="Birren B."/>
        </authorList>
    </citation>
    <scope>NUCLEOTIDE SEQUENCE [LARGE SCALE GENOMIC DNA]</scope>
    <source>
        <strain evidence="2 3">MS-1</strain>
    </source>
</reference>
<dbReference type="PATRIC" id="fig|1203610.3.peg.3436"/>
<name>A0A0F5JDF2_9BACT</name>
<feature type="non-terminal residue" evidence="2">
    <location>
        <position position="43"/>
    </location>
</feature>
<feature type="signal peptide" evidence="1">
    <location>
        <begin position="1"/>
        <end position="20"/>
    </location>
</feature>
<gene>
    <name evidence="2" type="ORF">HMPREF1536_03372</name>
</gene>
<keyword evidence="1" id="KW-0732">Signal</keyword>
<dbReference type="AlphaFoldDB" id="A0A0F5JDF2"/>
<dbReference type="EMBL" id="AQHW01000015">
    <property type="protein sequence ID" value="KKB55896.1"/>
    <property type="molecule type" value="Genomic_DNA"/>
</dbReference>
<sequence>MLRNIFFSTLLLAGSFLAQAQDREYVIVVHGGAGDVAKLESDP</sequence>
<comment type="caution">
    <text evidence="2">The sequence shown here is derived from an EMBL/GenBank/DDBJ whole genome shotgun (WGS) entry which is preliminary data.</text>
</comment>
<evidence type="ECO:0000313" key="3">
    <source>
        <dbReference type="Proteomes" id="UP000033035"/>
    </source>
</evidence>
<evidence type="ECO:0000313" key="2">
    <source>
        <dbReference type="EMBL" id="KKB55896.1"/>
    </source>
</evidence>
<dbReference type="HOGENOM" id="CLU_3262418_0_0_10"/>